<evidence type="ECO:0000313" key="1">
    <source>
        <dbReference type="EMBL" id="APU69067.1"/>
    </source>
</evidence>
<dbReference type="InterPro" id="IPR036938">
    <property type="entry name" value="PAP2/HPO_sf"/>
</dbReference>
<dbReference type="AlphaFoldDB" id="A0A1L7I636"/>
<dbReference type="InterPro" id="IPR000326">
    <property type="entry name" value="PAP2/HPO"/>
</dbReference>
<dbReference type="RefSeq" id="WP_083644765.1">
    <property type="nucleotide sequence ID" value="NZ_AMRU01000011.1"/>
</dbReference>
<dbReference type="Gene3D" id="1.20.144.10">
    <property type="entry name" value="Phosphatidic acid phosphatase type 2/haloperoxidase"/>
    <property type="match status" value="2"/>
</dbReference>
<protein>
    <submittedName>
        <fullName evidence="1">Putative membrane-associated phospholipid phosphatase</fullName>
    </submittedName>
</protein>
<dbReference type="EMBL" id="CP016359">
    <property type="protein sequence ID" value="APU69067.1"/>
    <property type="molecule type" value="Genomic_DNA"/>
</dbReference>
<reference evidence="1 2" key="1">
    <citation type="submission" date="2016-07" db="EMBL/GenBank/DDBJ databases">
        <title>Multi-omics approach to identify versatile polysaccharide utilization systems of a marine flavobacterium Gramella flava.</title>
        <authorList>
            <person name="Tang K."/>
        </authorList>
    </citation>
    <scope>NUCLEOTIDE SEQUENCE [LARGE SCALE GENOMIC DNA]</scope>
    <source>
        <strain evidence="1 2">JLT2011</strain>
    </source>
</reference>
<dbReference type="Proteomes" id="UP000186230">
    <property type="component" value="Chromosome"/>
</dbReference>
<dbReference type="Pfam" id="PF01569">
    <property type="entry name" value="PAP2"/>
    <property type="match status" value="1"/>
</dbReference>
<dbReference type="STRING" id="1229726.GRFL_2343"/>
<gene>
    <name evidence="1" type="ORF">GRFL_2343</name>
</gene>
<dbReference type="SUPFAM" id="SSF48317">
    <property type="entry name" value="Acid phosphatase/Vanadium-dependent haloperoxidase"/>
    <property type="match status" value="1"/>
</dbReference>
<dbReference type="KEGG" id="gfl:GRFL_2343"/>
<proteinExistence type="predicted"/>
<evidence type="ECO:0000313" key="2">
    <source>
        <dbReference type="Proteomes" id="UP000186230"/>
    </source>
</evidence>
<dbReference type="PANTHER" id="PTHR14969">
    <property type="entry name" value="SPHINGOSINE-1-PHOSPHATE PHOSPHOHYDROLASE"/>
    <property type="match status" value="1"/>
</dbReference>
<dbReference type="SMART" id="SM00014">
    <property type="entry name" value="acidPPc"/>
    <property type="match status" value="1"/>
</dbReference>
<dbReference type="OrthoDB" id="9789113at2"/>
<accession>A0A1L7I636</accession>
<keyword evidence="2" id="KW-1185">Reference proteome</keyword>
<dbReference type="PANTHER" id="PTHR14969:SF13">
    <property type="entry name" value="AT30094P"/>
    <property type="match status" value="1"/>
</dbReference>
<organism evidence="1 2">
    <name type="scientific">Christiangramia flava JLT2011</name>
    <dbReference type="NCBI Taxonomy" id="1229726"/>
    <lineage>
        <taxon>Bacteria</taxon>
        <taxon>Pseudomonadati</taxon>
        <taxon>Bacteroidota</taxon>
        <taxon>Flavobacteriia</taxon>
        <taxon>Flavobacteriales</taxon>
        <taxon>Flavobacteriaceae</taxon>
        <taxon>Christiangramia</taxon>
    </lineage>
</organism>
<dbReference type="CDD" id="cd03395">
    <property type="entry name" value="PAP2_like_4"/>
    <property type="match status" value="1"/>
</dbReference>
<name>A0A1L7I636_9FLAO</name>
<sequence length="190" mass="22294">MEKLAALDREFFVFLNNLGSERWDWLWLGISDKWMAIPFYAILLFLLFKKFGWRPTLVTMVVVALLVTATDQLANVFKHGFERPRPCQDEELMKIARYVAERCGRFGFFSAHAASSMGVAVFLSLIFNKTYKHFWILLIFWTILVSFSRIYLGVHYPGDVLVGWIFGAILGWLFFRFREWLIQKMLSSVV</sequence>